<feature type="region of interest" description="Disordered" evidence="1">
    <location>
        <begin position="81"/>
        <end position="124"/>
    </location>
</feature>
<evidence type="ECO:0000313" key="2">
    <source>
        <dbReference type="EnsemblPlants" id="ONIVA02G38680.1"/>
    </source>
</evidence>
<reference evidence="2" key="1">
    <citation type="submission" date="2015-04" db="UniProtKB">
        <authorList>
            <consortium name="EnsemblPlants"/>
        </authorList>
    </citation>
    <scope>IDENTIFICATION</scope>
    <source>
        <strain evidence="2">SL10</strain>
    </source>
</reference>
<name>A0A0E0GEC1_ORYNI</name>
<dbReference type="HOGENOM" id="CLU_1498522_0_0_1"/>
<evidence type="ECO:0000256" key="1">
    <source>
        <dbReference type="SAM" id="MobiDB-lite"/>
    </source>
</evidence>
<dbReference type="Gramene" id="ONIVA02G38680.1">
    <property type="protein sequence ID" value="ONIVA02G38680.1"/>
    <property type="gene ID" value="ONIVA02G38680"/>
</dbReference>
<dbReference type="Proteomes" id="UP000006591">
    <property type="component" value="Chromosome 2"/>
</dbReference>
<dbReference type="AlphaFoldDB" id="A0A0E0GEC1"/>
<accession>A0A0E0GEC1</accession>
<proteinExistence type="predicted"/>
<dbReference type="STRING" id="4536.A0A0E0GEC1"/>
<dbReference type="EnsemblPlants" id="ONIVA02G38680.1">
    <property type="protein sequence ID" value="ONIVA02G38680.1"/>
    <property type="gene ID" value="ONIVA02G38680"/>
</dbReference>
<keyword evidence="3" id="KW-1185">Reference proteome</keyword>
<evidence type="ECO:0000313" key="3">
    <source>
        <dbReference type="Proteomes" id="UP000006591"/>
    </source>
</evidence>
<sequence>MGAVPLDPITPNLVNPNFFDLVMAKKMPLTVDHFMGMDRGRHPDQLAKPRGDDGLLCAGQRKAPSIVSKSRKVAAGGAMEERMAAGEAKTVATDTERKPTRTAPTVRRTTSAEEKTPPSVYRSASSALFPRRPLLVLPPFQPPPHGSRRRRRWGGHRWVAALGRRQRDWGGGLEETWVPPDDNTLLLLSCNSEQVWTLWMEEMDSGK</sequence>
<organism evidence="2">
    <name type="scientific">Oryza nivara</name>
    <name type="common">Indian wild rice</name>
    <name type="synonym">Oryza sativa f. spontanea</name>
    <dbReference type="NCBI Taxonomy" id="4536"/>
    <lineage>
        <taxon>Eukaryota</taxon>
        <taxon>Viridiplantae</taxon>
        <taxon>Streptophyta</taxon>
        <taxon>Embryophyta</taxon>
        <taxon>Tracheophyta</taxon>
        <taxon>Spermatophyta</taxon>
        <taxon>Magnoliopsida</taxon>
        <taxon>Liliopsida</taxon>
        <taxon>Poales</taxon>
        <taxon>Poaceae</taxon>
        <taxon>BOP clade</taxon>
        <taxon>Oryzoideae</taxon>
        <taxon>Oryzeae</taxon>
        <taxon>Oryzinae</taxon>
        <taxon>Oryza</taxon>
    </lineage>
</organism>
<protein>
    <submittedName>
        <fullName evidence="2">Uncharacterized protein</fullName>
    </submittedName>
</protein>
<reference evidence="2" key="2">
    <citation type="submission" date="2018-04" db="EMBL/GenBank/DDBJ databases">
        <title>OnivRS2 (Oryza nivara Reference Sequence Version 2).</title>
        <authorList>
            <person name="Zhang J."/>
            <person name="Kudrna D."/>
            <person name="Lee S."/>
            <person name="Talag J."/>
            <person name="Rajasekar S."/>
            <person name="Welchert J."/>
            <person name="Hsing Y.-I."/>
            <person name="Wing R.A."/>
        </authorList>
    </citation>
    <scope>NUCLEOTIDE SEQUENCE [LARGE SCALE GENOMIC DNA]</scope>
    <source>
        <strain evidence="2">SL10</strain>
    </source>
</reference>